<dbReference type="OrthoDB" id="7062791at2"/>
<evidence type="ECO:0000313" key="2">
    <source>
        <dbReference type="EMBL" id="AJD46971.1"/>
    </source>
</evidence>
<accession>A0A0B4XIW3</accession>
<reference evidence="2 3" key="1">
    <citation type="journal article" date="2012" name="J. Bacteriol.">
        <title>Genome sequence of an alkane-degrading bacterium, Alcanivorax pacificus type strain W11-5, isolated from deep sea sediment.</title>
        <authorList>
            <person name="Lai Q."/>
            <person name="Shao Z."/>
        </authorList>
    </citation>
    <scope>NUCLEOTIDE SEQUENCE [LARGE SCALE GENOMIC DNA]</scope>
    <source>
        <strain evidence="2 3">W11-5</strain>
    </source>
</reference>
<evidence type="ECO:0000313" key="3">
    <source>
        <dbReference type="Proteomes" id="UP000006764"/>
    </source>
</evidence>
<feature type="transmembrane region" description="Helical" evidence="1">
    <location>
        <begin position="108"/>
        <end position="129"/>
    </location>
</feature>
<keyword evidence="1" id="KW-0812">Transmembrane</keyword>
<name>A0A0B4XIW3_9GAMM</name>
<dbReference type="AlphaFoldDB" id="A0A0B4XIW3"/>
<keyword evidence="3" id="KW-1185">Reference proteome</keyword>
<dbReference type="HOGENOM" id="CLU_134910_0_0_6"/>
<dbReference type="Proteomes" id="UP000006764">
    <property type="component" value="Chromosome"/>
</dbReference>
<feature type="transmembrane region" description="Helical" evidence="1">
    <location>
        <begin position="77"/>
        <end position="96"/>
    </location>
</feature>
<gene>
    <name evidence="2" type="ORF">S7S_02745</name>
</gene>
<evidence type="ECO:0008006" key="4">
    <source>
        <dbReference type="Google" id="ProtNLM"/>
    </source>
</evidence>
<evidence type="ECO:0000256" key="1">
    <source>
        <dbReference type="SAM" id="Phobius"/>
    </source>
</evidence>
<protein>
    <recommendedName>
        <fullName evidence="4">Transmembrane protein</fullName>
    </recommendedName>
</protein>
<dbReference type="STRING" id="391936.S7S_02745"/>
<dbReference type="EMBL" id="CP004387">
    <property type="protein sequence ID" value="AJD46971.1"/>
    <property type="molecule type" value="Genomic_DNA"/>
</dbReference>
<organism evidence="2 3">
    <name type="scientific">Isoalcanivorax pacificus W11-5</name>
    <dbReference type="NCBI Taxonomy" id="391936"/>
    <lineage>
        <taxon>Bacteria</taxon>
        <taxon>Pseudomonadati</taxon>
        <taxon>Pseudomonadota</taxon>
        <taxon>Gammaproteobacteria</taxon>
        <taxon>Oceanospirillales</taxon>
        <taxon>Alcanivoracaceae</taxon>
        <taxon>Isoalcanivorax</taxon>
    </lineage>
</organism>
<keyword evidence="1" id="KW-1133">Transmembrane helix</keyword>
<keyword evidence="1" id="KW-0472">Membrane</keyword>
<dbReference type="KEGG" id="apac:S7S_02745"/>
<feature type="transmembrane region" description="Helical" evidence="1">
    <location>
        <begin position="46"/>
        <end position="65"/>
    </location>
</feature>
<dbReference type="RefSeq" id="WP_008740298.1">
    <property type="nucleotide sequence ID" value="NZ_CP004387.1"/>
</dbReference>
<proteinExistence type="predicted"/>
<sequence>MSWLKAFVAGFLATLLCHQAVVGLFYLAGMIPAPPFNLSPVPPLGVPQVISLAFWGGVWGLPLWWLIRSRRRLKYTLTALVAGAIAPTAVAMLVVFPLKGLAVNPQTVLGGLLVNGAWGLGVAVLMWLIHRQRPPVFQDKGGR</sequence>